<dbReference type="PANTHER" id="PTHR30032:SF4">
    <property type="entry name" value="AMIDASE ENHANCER"/>
    <property type="match status" value="1"/>
</dbReference>
<name>A0A0M1P1G7_9BACL</name>
<dbReference type="PANTHER" id="PTHR30032">
    <property type="entry name" value="N-ACETYLMURAMOYL-L-ALANINE AMIDASE-RELATED"/>
    <property type="match status" value="1"/>
</dbReference>
<dbReference type="PATRIC" id="fig|1705565.3.peg.2497"/>
<evidence type="ECO:0000313" key="3">
    <source>
        <dbReference type="EMBL" id="KOR88232.1"/>
    </source>
</evidence>
<dbReference type="OrthoDB" id="9794671at2"/>
<dbReference type="InterPro" id="IPR013486">
    <property type="entry name" value="SpoIID/LytB"/>
</dbReference>
<reference evidence="4" key="1">
    <citation type="submission" date="2015-08" db="EMBL/GenBank/DDBJ databases">
        <title>Genome sequencing project for genomic taxonomy and phylogenomics of Bacillus-like bacteria.</title>
        <authorList>
            <person name="Liu B."/>
            <person name="Wang J."/>
            <person name="Zhu Y."/>
            <person name="Liu G."/>
            <person name="Chen Q."/>
            <person name="Chen Z."/>
            <person name="Lan J."/>
            <person name="Che J."/>
            <person name="Ge C."/>
            <person name="Shi H."/>
            <person name="Pan Z."/>
            <person name="Liu X."/>
        </authorList>
    </citation>
    <scope>NUCLEOTIDE SEQUENCE [LARGE SCALE GENOMIC DNA]</scope>
    <source>
        <strain evidence="4">FJAT-22460</strain>
    </source>
</reference>
<feature type="chain" id="PRO_5005620451" evidence="1">
    <location>
        <begin position="35"/>
        <end position="696"/>
    </location>
</feature>
<dbReference type="GO" id="GO:0030288">
    <property type="term" value="C:outer membrane-bounded periplasmic space"/>
    <property type="evidence" value="ECO:0007669"/>
    <property type="project" value="TreeGrafter"/>
</dbReference>
<evidence type="ECO:0000313" key="4">
    <source>
        <dbReference type="Proteomes" id="UP000036932"/>
    </source>
</evidence>
<dbReference type="EMBL" id="LIUT01000001">
    <property type="protein sequence ID" value="KOR88232.1"/>
    <property type="molecule type" value="Genomic_DNA"/>
</dbReference>
<dbReference type="InterPro" id="IPR051922">
    <property type="entry name" value="Bact_Sporulation_Assoc"/>
</dbReference>
<dbReference type="PROSITE" id="PS51724">
    <property type="entry name" value="SPOR"/>
    <property type="match status" value="1"/>
</dbReference>
<dbReference type="Proteomes" id="UP000036932">
    <property type="component" value="Unassembled WGS sequence"/>
</dbReference>
<sequence>MDRNWTKSLFCWTTKGLLSLAIAGSLWSAPAVHAAAPALDSIRVAMFLDLGSQYKSTTNAVTLKSAEELAVSISAPSAQQSLVSIPANQQARMSVDSYRVKVLETTDWKTASDAANKLQATSDKPILFADGKVYKLYVGMYGSEKAARDAAARAAKTASAYLNGQTPSVKGGLHLSAGSYGSEVEAETVRKPYADAGLDAFTVIVPNGGTNAYEVWVGEAANTADLAALKSEAAQVSGALVELSANTPGLILRNDVSLNLANPQSAAHYMLSGDQSILRIEGRNGAATNVKERSDRTYRGVLEIGQKNGQLYLVNELPFQEYLYSVVGAEMSASWGAEALKAQAVAARSYALFQGNKFEVAHVVDTTLSQAYYGTAYEYPSIIQAVDATEGEVVMKNGQIVETVFASNSGGMTAESTEVWGNRNDLFAAVESPGDSSSQAALKSWYHVLLSNGNTGYVREDNVKETGNKTSAGLPYMTVTAKDTNVRPLPLIQSNVEPVGKMNPGDTAVVLEKVAESNSYDWVRGPYTSEQLLASLKGKTTNSLPASITTLDVTERGPSGRVLTVKANGQGLDVKYPDMFRSAFNGLPSTLFDIESTGSYTVLSANGTVSTVTSGQTVSVISGSGNGSVKGSGTVVMNGTGKARVVENSSGFKFTGRGFGHGLGMSQWGAKGMADEGYDYKQILQHYYRDTIITKD</sequence>
<organism evidence="3 4">
    <name type="scientific">Paenibacillus solani</name>
    <dbReference type="NCBI Taxonomy" id="1705565"/>
    <lineage>
        <taxon>Bacteria</taxon>
        <taxon>Bacillati</taxon>
        <taxon>Bacillota</taxon>
        <taxon>Bacilli</taxon>
        <taxon>Bacillales</taxon>
        <taxon>Paenibacillaceae</taxon>
        <taxon>Paenibacillus</taxon>
    </lineage>
</organism>
<dbReference type="NCBIfam" id="TIGR02669">
    <property type="entry name" value="SpoIID_LytB"/>
    <property type="match status" value="1"/>
</dbReference>
<dbReference type="GO" id="GO:0042834">
    <property type="term" value="F:peptidoglycan binding"/>
    <property type="evidence" value="ECO:0007669"/>
    <property type="project" value="InterPro"/>
</dbReference>
<dbReference type="InterPro" id="IPR007730">
    <property type="entry name" value="SPOR-like_dom"/>
</dbReference>
<dbReference type="Pfam" id="PF08486">
    <property type="entry name" value="SpoIID"/>
    <property type="match status" value="1"/>
</dbReference>
<feature type="signal peptide" evidence="1">
    <location>
        <begin position="1"/>
        <end position="34"/>
    </location>
</feature>
<evidence type="ECO:0000259" key="2">
    <source>
        <dbReference type="PROSITE" id="PS51724"/>
    </source>
</evidence>
<protein>
    <submittedName>
        <fullName evidence="3">Sporulation protein</fullName>
    </submittedName>
</protein>
<keyword evidence="4" id="KW-1185">Reference proteome</keyword>
<dbReference type="AlphaFoldDB" id="A0A0M1P1G7"/>
<dbReference type="GO" id="GO:0030435">
    <property type="term" value="P:sporulation resulting in formation of a cellular spore"/>
    <property type="evidence" value="ECO:0007669"/>
    <property type="project" value="InterPro"/>
</dbReference>
<comment type="caution">
    <text evidence="3">The sequence shown here is derived from an EMBL/GenBank/DDBJ whole genome shotgun (WGS) entry which is preliminary data.</text>
</comment>
<keyword evidence="1" id="KW-0732">Signal</keyword>
<evidence type="ECO:0000256" key="1">
    <source>
        <dbReference type="SAM" id="SignalP"/>
    </source>
</evidence>
<gene>
    <name evidence="3" type="ORF">AM231_03145</name>
</gene>
<dbReference type="RefSeq" id="WP_054401304.1">
    <property type="nucleotide sequence ID" value="NZ_LIUT01000001.1"/>
</dbReference>
<accession>A0A0M1P1G7</accession>
<feature type="domain" description="SPOR" evidence="2">
    <location>
        <begin position="167"/>
        <end position="246"/>
    </location>
</feature>
<dbReference type="InterPro" id="IPR013693">
    <property type="entry name" value="SpoIID/LytB_N"/>
</dbReference>
<proteinExistence type="predicted"/>